<protein>
    <submittedName>
        <fullName evidence="1">Uncharacterized protein</fullName>
    </submittedName>
</protein>
<organism evidence="1 2">
    <name type="scientific">Microvirga tunisiensis</name>
    <dbReference type="NCBI Taxonomy" id="2108360"/>
    <lineage>
        <taxon>Bacteria</taxon>
        <taxon>Pseudomonadati</taxon>
        <taxon>Pseudomonadota</taxon>
        <taxon>Alphaproteobacteria</taxon>
        <taxon>Hyphomicrobiales</taxon>
        <taxon>Methylobacteriaceae</taxon>
        <taxon>Microvirga</taxon>
    </lineage>
</organism>
<dbReference type="AlphaFoldDB" id="A0A5N7MNV9"/>
<evidence type="ECO:0000313" key="2">
    <source>
        <dbReference type="Proteomes" id="UP000403266"/>
    </source>
</evidence>
<comment type="caution">
    <text evidence="1">The sequence shown here is derived from an EMBL/GenBank/DDBJ whole genome shotgun (WGS) entry which is preliminary data.</text>
</comment>
<keyword evidence="2" id="KW-1185">Reference proteome</keyword>
<accession>A0A5N7MNV9</accession>
<dbReference type="Proteomes" id="UP000403266">
    <property type="component" value="Unassembled WGS sequence"/>
</dbReference>
<dbReference type="OrthoDB" id="6555107at2"/>
<reference evidence="1 2" key="1">
    <citation type="journal article" date="2019" name="Syst. Appl. Microbiol.">
        <title>Microvirga tunisiensis sp. nov., a root nodule symbiotic bacterium isolated from Lupinus micranthus and L. luteus grown in Northern Tunisia.</title>
        <authorList>
            <person name="Msaddak A."/>
            <person name="Rejili M."/>
            <person name="Duran D."/>
            <person name="Mars M."/>
            <person name="Palacios J.M."/>
            <person name="Ruiz-Argueso T."/>
            <person name="Rey L."/>
            <person name="Imperial J."/>
        </authorList>
    </citation>
    <scope>NUCLEOTIDE SEQUENCE [LARGE SCALE GENOMIC DNA]</scope>
    <source>
        <strain evidence="1 2">Lmie10</strain>
    </source>
</reference>
<gene>
    <name evidence="1" type="ORF">FS320_26520</name>
</gene>
<dbReference type="EMBL" id="VOSK01000157">
    <property type="protein sequence ID" value="MPR28603.1"/>
    <property type="molecule type" value="Genomic_DNA"/>
</dbReference>
<evidence type="ECO:0000313" key="1">
    <source>
        <dbReference type="EMBL" id="MPR28603.1"/>
    </source>
</evidence>
<name>A0A5N7MNV9_9HYPH</name>
<sequence length="234" mass="25869">MPDRVGGVALVAVQDPSGQRQMREKALSPLRNRRPVRPSTAADLTVPAPAVEAPVLPSWSFRVTPYGWLMALNGTQTVRGRLAKVDASFADIVRESDTLMARMGEFEARTGPFSFYGDLVWSKIGLERGDIRTRAVAPGHELFLCGDLGGFGLRSDFSWQVIGAYGFDFDSYNGITSGDWLPRALRRLRAGRRPAALWVRHAPARAGARRQRSVLIARPCFRKPARTALGEHRL</sequence>
<proteinExistence type="predicted"/>